<accession>D0LGY7</accession>
<dbReference type="InterPro" id="IPR007395">
    <property type="entry name" value="Zn_peptidase_2"/>
</dbReference>
<keyword evidence="1" id="KW-0812">Transmembrane</keyword>
<reference evidence="2 3" key="1">
    <citation type="journal article" date="2010" name="Stand. Genomic Sci.">
        <title>Complete genome sequence of Haliangium ochraceum type strain (SMP-2).</title>
        <authorList>
            <consortium name="US DOE Joint Genome Institute (JGI-PGF)"/>
            <person name="Ivanova N."/>
            <person name="Daum C."/>
            <person name="Lang E."/>
            <person name="Abt B."/>
            <person name="Kopitz M."/>
            <person name="Saunders E."/>
            <person name="Lapidus A."/>
            <person name="Lucas S."/>
            <person name="Glavina Del Rio T."/>
            <person name="Nolan M."/>
            <person name="Tice H."/>
            <person name="Copeland A."/>
            <person name="Cheng J.F."/>
            <person name="Chen F."/>
            <person name="Bruce D."/>
            <person name="Goodwin L."/>
            <person name="Pitluck S."/>
            <person name="Mavromatis K."/>
            <person name="Pati A."/>
            <person name="Mikhailova N."/>
            <person name="Chen A."/>
            <person name="Palaniappan K."/>
            <person name="Land M."/>
            <person name="Hauser L."/>
            <person name="Chang Y.J."/>
            <person name="Jeffries C.D."/>
            <person name="Detter J.C."/>
            <person name="Brettin T."/>
            <person name="Rohde M."/>
            <person name="Goker M."/>
            <person name="Bristow J."/>
            <person name="Markowitz V."/>
            <person name="Eisen J.A."/>
            <person name="Hugenholtz P."/>
            <person name="Kyrpides N.C."/>
            <person name="Klenk H.P."/>
        </authorList>
    </citation>
    <scope>NUCLEOTIDE SEQUENCE [LARGE SCALE GENOMIC DNA]</scope>
    <source>
        <strain evidence="3">DSM 14365 / CIP 107738 / JCM 11303 / AJ 13395 / SMP-2</strain>
    </source>
</reference>
<dbReference type="KEGG" id="hoh:Hoch_2164"/>
<dbReference type="eggNOG" id="COG2738">
    <property type="taxonomic scope" value="Bacteria"/>
</dbReference>
<feature type="transmembrane region" description="Helical" evidence="1">
    <location>
        <begin position="221"/>
        <end position="245"/>
    </location>
</feature>
<evidence type="ECO:0000313" key="2">
    <source>
        <dbReference type="EMBL" id="ACY14709.1"/>
    </source>
</evidence>
<protein>
    <submittedName>
        <fullName evidence="2">Uncharacterized protein</fullName>
    </submittedName>
</protein>
<feature type="transmembrane region" description="Helical" evidence="1">
    <location>
        <begin position="33"/>
        <end position="52"/>
    </location>
</feature>
<name>D0LGY7_HALO1</name>
<gene>
    <name evidence="2" type="ordered locus">Hoch_2164</name>
</gene>
<sequence>MLLIILLVLFLAGYTFAIVTLFPPGLFVASWPFFAAMLLPKAFAFAFSLPIARRLRTLVRRHPLALPMTAKEFASSHLDAPHLAGHEVKVWGERDCYASGSREIILSEDTGPARHISAWARAAHEIGHAELRVRWPLFERLAALCGSYDHIVFRWGLALCVGGILLGDASILPVVALTWMIALAMTSVQLAEEIAASVTAMRLLARNQHVSPRELGAARSVLLTCLVSYTSAALLYILSLSQLGWIASQIGAGLVPDLVAPLGPWSIAFILGAALLTLAGVLAFYVQIVQRALAPSAFVRHVTALVPITLLLTWAQPEVQAVPWVIYLAFIPTFEVLSVPLYTAIQIAKTLLERLLVTLVPTPVREPEPEPVHVLRRRLKERMAERPSLTPLPSTRLIRCLGQIAYLLLPVPLLAFLLFG</sequence>
<keyword evidence="1" id="KW-0472">Membrane</keyword>
<evidence type="ECO:0000313" key="3">
    <source>
        <dbReference type="Proteomes" id="UP000001880"/>
    </source>
</evidence>
<organism evidence="2 3">
    <name type="scientific">Haliangium ochraceum (strain DSM 14365 / JCM 11303 / SMP-2)</name>
    <dbReference type="NCBI Taxonomy" id="502025"/>
    <lineage>
        <taxon>Bacteria</taxon>
        <taxon>Pseudomonadati</taxon>
        <taxon>Myxococcota</taxon>
        <taxon>Polyangia</taxon>
        <taxon>Haliangiales</taxon>
        <taxon>Kofleriaceae</taxon>
        <taxon>Haliangium</taxon>
    </lineage>
</organism>
<dbReference type="AlphaFoldDB" id="D0LGY7"/>
<feature type="transmembrane region" description="Helical" evidence="1">
    <location>
        <begin position="177"/>
        <end position="200"/>
    </location>
</feature>
<dbReference type="EMBL" id="CP001804">
    <property type="protein sequence ID" value="ACY14709.1"/>
    <property type="molecule type" value="Genomic_DNA"/>
</dbReference>
<keyword evidence="3" id="KW-1185">Reference proteome</keyword>
<evidence type="ECO:0000256" key="1">
    <source>
        <dbReference type="SAM" id="Phobius"/>
    </source>
</evidence>
<dbReference type="RefSeq" id="WP_012827317.1">
    <property type="nucleotide sequence ID" value="NC_013440.1"/>
</dbReference>
<feature type="transmembrane region" description="Helical" evidence="1">
    <location>
        <begin position="151"/>
        <end position="171"/>
    </location>
</feature>
<keyword evidence="1" id="KW-1133">Transmembrane helix</keyword>
<dbReference type="Proteomes" id="UP000001880">
    <property type="component" value="Chromosome"/>
</dbReference>
<feature type="transmembrane region" description="Helical" evidence="1">
    <location>
        <begin position="321"/>
        <end position="345"/>
    </location>
</feature>
<feature type="transmembrane region" description="Helical" evidence="1">
    <location>
        <begin position="397"/>
        <end position="419"/>
    </location>
</feature>
<proteinExistence type="predicted"/>
<dbReference type="Pfam" id="PF04298">
    <property type="entry name" value="Zn_peptidase_2"/>
    <property type="match status" value="1"/>
</dbReference>
<feature type="transmembrane region" description="Helical" evidence="1">
    <location>
        <begin position="265"/>
        <end position="286"/>
    </location>
</feature>
<dbReference type="HOGENOM" id="CLU_653399_0_0_7"/>
<feature type="transmembrane region" description="Helical" evidence="1">
    <location>
        <begin position="298"/>
        <end position="315"/>
    </location>
</feature>